<dbReference type="PATRIC" id="fig|927665.4.peg.415"/>
<organism evidence="1 2">
    <name type="scientific">Parabacteroides goldsteinii DSM 19448 = WAL 12034</name>
    <dbReference type="NCBI Taxonomy" id="927665"/>
    <lineage>
        <taxon>Bacteria</taxon>
        <taxon>Pseudomonadati</taxon>
        <taxon>Bacteroidota</taxon>
        <taxon>Bacteroidia</taxon>
        <taxon>Bacteroidales</taxon>
        <taxon>Tannerellaceae</taxon>
        <taxon>Parabacteroides</taxon>
    </lineage>
</organism>
<comment type="caution">
    <text evidence="1">The sequence shown here is derived from an EMBL/GenBank/DDBJ whole genome shotgun (WGS) entry which is preliminary data.</text>
</comment>
<reference evidence="1 2" key="1">
    <citation type="submission" date="2013-04" db="EMBL/GenBank/DDBJ databases">
        <title>The Genome Sequence of Parabacteroides goldsteinii DSM 19448.</title>
        <authorList>
            <consortium name="The Broad Institute Genomics Platform"/>
            <person name="Earl A."/>
            <person name="Ward D."/>
            <person name="Feldgarden M."/>
            <person name="Gevers D."/>
            <person name="Martens E."/>
            <person name="Sakamoto M."/>
            <person name="Benno Y."/>
            <person name="Song Y."/>
            <person name="Liu C."/>
            <person name="Lee J."/>
            <person name="Bolanos M."/>
            <person name="Vaisanen M.L."/>
            <person name="Finegold S.M."/>
            <person name="Walker B."/>
            <person name="Young S."/>
            <person name="Zeng Q."/>
            <person name="Gargeya S."/>
            <person name="Fitzgerald M."/>
            <person name="Haas B."/>
            <person name="Abouelleil A."/>
            <person name="Allen A.W."/>
            <person name="Alvarado L."/>
            <person name="Arachchi H.M."/>
            <person name="Berlin A.M."/>
            <person name="Chapman S.B."/>
            <person name="Gainer-Dewar J."/>
            <person name="Goldberg J."/>
            <person name="Griggs A."/>
            <person name="Gujja S."/>
            <person name="Hansen M."/>
            <person name="Howarth C."/>
            <person name="Imamovic A."/>
            <person name="Ireland A."/>
            <person name="Larimer J."/>
            <person name="McCowan C."/>
            <person name="Murphy C."/>
            <person name="Pearson M."/>
            <person name="Poon T.W."/>
            <person name="Priest M."/>
            <person name="Roberts A."/>
            <person name="Saif S."/>
            <person name="Shea T."/>
            <person name="Sisk P."/>
            <person name="Sykes S."/>
            <person name="Wortman J."/>
            <person name="Nusbaum C."/>
            <person name="Birren B."/>
        </authorList>
    </citation>
    <scope>NUCLEOTIDE SEQUENCE [LARGE SCALE GENOMIC DNA]</scope>
    <source>
        <strain evidence="1 2">DSM 19448</strain>
    </source>
</reference>
<dbReference type="EMBL" id="AQHV01000001">
    <property type="protein sequence ID" value="KKB60137.1"/>
    <property type="molecule type" value="Genomic_DNA"/>
</dbReference>
<dbReference type="Proteomes" id="UP000033047">
    <property type="component" value="Unassembled WGS sequence"/>
</dbReference>
<sequence>MEQALNPVDWYMKLLAPLSPDIKLDLISKLSESLKDTHTYSKKTSSKSSDFFSALSGAWEDDTSVEDEVRKIRESRTSNQTRIIDEF</sequence>
<dbReference type="GeneID" id="69981628"/>
<evidence type="ECO:0000313" key="2">
    <source>
        <dbReference type="Proteomes" id="UP000033047"/>
    </source>
</evidence>
<dbReference type="HOGENOM" id="CLU_187413_0_1_10"/>
<accession>A0A0F5JRW7</accession>
<protein>
    <submittedName>
        <fullName evidence="1">Uncharacterized protein</fullName>
    </submittedName>
</protein>
<gene>
    <name evidence="1" type="ORF">HMPREF1535_00413</name>
</gene>
<dbReference type="RefSeq" id="WP_007657482.1">
    <property type="nucleotide sequence ID" value="NZ_KQ033912.1"/>
</dbReference>
<name>A0A0F5JRW7_9BACT</name>
<dbReference type="STRING" id="927665.HMPREF1535_00413"/>
<evidence type="ECO:0000313" key="1">
    <source>
        <dbReference type="EMBL" id="KKB60137.1"/>
    </source>
</evidence>
<dbReference type="AlphaFoldDB" id="A0A0F5JRW7"/>
<proteinExistence type="predicted"/>